<evidence type="ECO:0000256" key="1">
    <source>
        <dbReference type="SAM" id="Coils"/>
    </source>
</evidence>
<evidence type="ECO:0000259" key="2">
    <source>
        <dbReference type="Pfam" id="PF13391"/>
    </source>
</evidence>
<feature type="coiled-coil region" evidence="1">
    <location>
        <begin position="32"/>
        <end position="59"/>
    </location>
</feature>
<proteinExistence type="predicted"/>
<sequence>MCKKSKNKYDVNNGILLSCNMHKAFDRHLFTIDEDNCKVKILENNILKLQDNQKVLNLKEFGLDKIENKYMSLLDNEKSKKFLKKRNKLVKEGKI</sequence>
<evidence type="ECO:0000313" key="3">
    <source>
        <dbReference type="EMBL" id="QDY51755.1"/>
    </source>
</evidence>
<feature type="domain" description="HNH nuclease" evidence="2">
    <location>
        <begin position="6"/>
        <end position="33"/>
    </location>
</feature>
<protein>
    <recommendedName>
        <fullName evidence="2">HNH nuclease domain-containing protein</fullName>
    </recommendedName>
</protein>
<organism evidence="3">
    <name type="scientific">Mimiviridae sp. ChoanoV1</name>
    <dbReference type="NCBI Taxonomy" id="2596887"/>
    <lineage>
        <taxon>Viruses</taxon>
        <taxon>Varidnaviria</taxon>
        <taxon>Bamfordvirae</taxon>
        <taxon>Nucleocytoviricota</taxon>
        <taxon>Megaviricetes</taxon>
        <taxon>Imitervirales</taxon>
        <taxon>Schizomimiviridae</taxon>
    </lineage>
</organism>
<gene>
    <name evidence="3" type="ORF">1_140</name>
</gene>
<dbReference type="EMBL" id="MK250085">
    <property type="protein sequence ID" value="QDY51755.1"/>
    <property type="molecule type" value="Genomic_DNA"/>
</dbReference>
<dbReference type="Pfam" id="PF13391">
    <property type="entry name" value="HNH_2"/>
    <property type="match status" value="1"/>
</dbReference>
<reference evidence="3" key="1">
    <citation type="submission" date="2018-11" db="EMBL/GenBank/DDBJ databases">
        <title>A distinct lineage of giant viruses engineers rhodopsin photosystems in predatory marine eukaryotes.</title>
        <authorList>
            <person name="Needham D.M."/>
            <person name="Yoshizawa S."/>
            <person name="Hosaka T."/>
            <person name="Poirier C."/>
            <person name="Choi C.-J."/>
            <person name="Hehenberger E."/>
            <person name="Irwin N.A.T."/>
            <person name="Wilken S."/>
            <person name="Yung C.-M."/>
            <person name="Bachy C."/>
            <person name="Kurihara R."/>
            <person name="Nakajima Y."/>
            <person name="Kojima K."/>
            <person name="Kimura-Someya T."/>
            <person name="Leonard G."/>
            <person name="Malmstrom R.R."/>
            <person name="Mende D."/>
            <person name="Olson D.K."/>
            <person name="Sudo Y."/>
            <person name="Sudek S."/>
            <person name="Richards T.A."/>
            <person name="DeLong E.F."/>
            <person name="Keeling P.J."/>
            <person name="Santoro A.E."/>
            <person name="Shirouzu M."/>
            <person name="Iwasaki W."/>
            <person name="Worden A.Z."/>
        </authorList>
    </citation>
    <scope>NUCLEOTIDE SEQUENCE</scope>
</reference>
<keyword evidence="1" id="KW-0175">Coiled coil</keyword>
<accession>A0A5B8IH20</accession>
<dbReference type="InterPro" id="IPR003615">
    <property type="entry name" value="HNH_nuc"/>
</dbReference>
<name>A0A5B8IH20_9VIRU</name>